<evidence type="ECO:0000313" key="2">
    <source>
        <dbReference type="EMBL" id="MFD3226549.1"/>
    </source>
</evidence>
<keyword evidence="4" id="KW-1185">Reference proteome</keyword>
<gene>
    <name evidence="1" type="ordered locus">Rahaq_3562</name>
    <name evidence="2" type="ORF">ACFPK4_23705</name>
</gene>
<dbReference type="HOGENOM" id="CLU_051638_7_3_6"/>
<reference evidence="3" key="1">
    <citation type="submission" date="2011-01" db="EMBL/GenBank/DDBJ databases">
        <title>Complete sequence of chromosome of Rahnella sp. Y9602.</title>
        <authorList>
            <consortium name="US DOE Joint Genome Institute"/>
            <person name="Lucas S."/>
            <person name="Copeland A."/>
            <person name="Lapidus A."/>
            <person name="Cheng J.-F."/>
            <person name="Goodwin L."/>
            <person name="Pitluck S."/>
            <person name="Lu M."/>
            <person name="Detter J.C."/>
            <person name="Han C."/>
            <person name="Tapia R."/>
            <person name="Land M."/>
            <person name="Hauser L."/>
            <person name="Kyrpides N."/>
            <person name="Ivanova N."/>
            <person name="Ovchinnikova G."/>
            <person name="Pagani I."/>
            <person name="Sobecky P.A."/>
            <person name="Martinez R.J."/>
            <person name="Woyke T."/>
        </authorList>
    </citation>
    <scope>NUCLEOTIDE SEQUENCE [LARGE SCALE GENOMIC DNA]</scope>
    <source>
        <strain evidence="3">Y9602</strain>
    </source>
</reference>
<dbReference type="EMBL" id="CP002505">
    <property type="protein sequence ID" value="ADW75154.1"/>
    <property type="molecule type" value="Genomic_DNA"/>
</dbReference>
<proteinExistence type="predicted"/>
<accession>A0A0H3FD33</accession>
<dbReference type="OrthoDB" id="9815592at2"/>
<name>A0A0H3FD33_RAHSY</name>
<dbReference type="GO" id="GO:0016746">
    <property type="term" value="F:acyltransferase activity"/>
    <property type="evidence" value="ECO:0007669"/>
    <property type="project" value="UniProtKB-KW"/>
</dbReference>
<dbReference type="AlphaFoldDB" id="A0A0H3FD33"/>
<protein>
    <submittedName>
        <fullName evidence="2">Acyltransferase</fullName>
    </submittedName>
</protein>
<dbReference type="KEGG" id="rah:Rahaq_3562"/>
<reference evidence="1 3" key="2">
    <citation type="journal article" date="2012" name="J. Bacteriol.">
        <title>Complete Genome Sequence of Rahnella sp. Strain Y9602, a Gammaproteobacterium Isolate from Metal- and Radionuclide-Contaminated Soil.</title>
        <authorList>
            <person name="Martinez R.J."/>
            <person name="Bruce D."/>
            <person name="Detter C."/>
            <person name="Goodwin L.A."/>
            <person name="Han J."/>
            <person name="Han C.S."/>
            <person name="Held B."/>
            <person name="Land M.L."/>
            <person name="Mikhailova N."/>
            <person name="Nolan M."/>
            <person name="Pennacchio L."/>
            <person name="Pitluck S."/>
            <person name="Tapia R."/>
            <person name="Woyke T."/>
            <person name="Sobecky P.A."/>
        </authorList>
    </citation>
    <scope>NUCLEOTIDE SEQUENCE [LARGE SCALE GENOMIC DNA]</scope>
    <source>
        <strain evidence="1 3">Y9602</strain>
    </source>
</reference>
<dbReference type="Proteomes" id="UP000007257">
    <property type="component" value="Chromosome"/>
</dbReference>
<keyword evidence="2" id="KW-0808">Transferase</keyword>
<dbReference type="Gene3D" id="2.160.10.10">
    <property type="entry name" value="Hexapeptide repeat proteins"/>
    <property type="match status" value="1"/>
</dbReference>
<evidence type="ECO:0000313" key="1">
    <source>
        <dbReference type="EMBL" id="ADW75154.1"/>
    </source>
</evidence>
<organism evidence="1 3">
    <name type="scientific">Rahnella sp. (strain Y9602)</name>
    <dbReference type="NCBI Taxonomy" id="2703885"/>
    <lineage>
        <taxon>Bacteria</taxon>
        <taxon>Pseudomonadati</taxon>
        <taxon>Pseudomonadota</taxon>
        <taxon>Gammaproteobacteria</taxon>
        <taxon>Enterobacterales</taxon>
        <taxon>Yersiniaceae</taxon>
        <taxon>Rahnella</taxon>
    </lineage>
</organism>
<dbReference type="Proteomes" id="UP001598201">
    <property type="component" value="Unassembled WGS sequence"/>
</dbReference>
<sequence>MPENIKTGRASFRRWRGVILVLCAITSLLPQIFRAYLLDVFSGFPGGIGVGIRYILIRTLVKTCGENVYIGRWCVFKNPQNLSLGSNISFHERAYVDAAGNISVGSDVSFAHSVSIISFEHRYELCGQPFKYQSLDLRNVCIASNVWVGCGVRILAGSVIDSDVVVAANSVTKKHLTAGVYAGSPAMKVKELP</sequence>
<dbReference type="PANTHER" id="PTHR23416">
    <property type="entry name" value="SIALIC ACID SYNTHASE-RELATED"/>
    <property type="match status" value="1"/>
</dbReference>
<evidence type="ECO:0000313" key="4">
    <source>
        <dbReference type="Proteomes" id="UP001598201"/>
    </source>
</evidence>
<dbReference type="InterPro" id="IPR051159">
    <property type="entry name" value="Hexapeptide_acetyltransf"/>
</dbReference>
<dbReference type="RefSeq" id="WP_013576846.1">
    <property type="nucleotide sequence ID" value="NC_015061.1"/>
</dbReference>
<dbReference type="eggNOG" id="COG0110">
    <property type="taxonomic scope" value="Bacteria"/>
</dbReference>
<dbReference type="InterPro" id="IPR011004">
    <property type="entry name" value="Trimer_LpxA-like_sf"/>
</dbReference>
<reference evidence="2 4" key="3">
    <citation type="submission" date="2024-09" db="EMBL/GenBank/DDBJ databases">
        <title>Genomes of Rahnella.</title>
        <authorList>
            <person name="Mnguni F.C."/>
            <person name="Shin G.Y."/>
            <person name="Coutinho T."/>
        </authorList>
    </citation>
    <scope>NUCLEOTIDE SEQUENCE [LARGE SCALE GENOMIC DNA]</scope>
    <source>
        <strain evidence="2 4">20WA0057</strain>
    </source>
</reference>
<keyword evidence="2" id="KW-0012">Acyltransferase</keyword>
<dbReference type="SUPFAM" id="SSF51161">
    <property type="entry name" value="Trimeric LpxA-like enzymes"/>
    <property type="match status" value="1"/>
</dbReference>
<dbReference type="EMBL" id="JBHUCJ010000092">
    <property type="protein sequence ID" value="MFD3226549.1"/>
    <property type="molecule type" value="Genomic_DNA"/>
</dbReference>
<evidence type="ECO:0000313" key="3">
    <source>
        <dbReference type="Proteomes" id="UP000007257"/>
    </source>
</evidence>